<keyword evidence="5" id="KW-1185">Reference proteome</keyword>
<dbReference type="InterPro" id="IPR036875">
    <property type="entry name" value="Znf_CCHC_sf"/>
</dbReference>
<organism evidence="4 5">
    <name type="scientific">Linum trigynum</name>
    <dbReference type="NCBI Taxonomy" id="586398"/>
    <lineage>
        <taxon>Eukaryota</taxon>
        <taxon>Viridiplantae</taxon>
        <taxon>Streptophyta</taxon>
        <taxon>Embryophyta</taxon>
        <taxon>Tracheophyta</taxon>
        <taxon>Spermatophyta</taxon>
        <taxon>Magnoliopsida</taxon>
        <taxon>eudicotyledons</taxon>
        <taxon>Gunneridae</taxon>
        <taxon>Pentapetalae</taxon>
        <taxon>rosids</taxon>
        <taxon>fabids</taxon>
        <taxon>Malpighiales</taxon>
        <taxon>Linaceae</taxon>
        <taxon>Linum</taxon>
    </lineage>
</organism>
<dbReference type="PANTHER" id="PTHR31286:SF99">
    <property type="entry name" value="DUF4283 DOMAIN-CONTAINING PROTEIN"/>
    <property type="match status" value="1"/>
</dbReference>
<evidence type="ECO:0000256" key="1">
    <source>
        <dbReference type="PROSITE-ProRule" id="PRU00047"/>
    </source>
</evidence>
<reference evidence="4 5" key="1">
    <citation type="submission" date="2024-04" db="EMBL/GenBank/DDBJ databases">
        <authorList>
            <person name="Fracassetti M."/>
        </authorList>
    </citation>
    <scope>NUCLEOTIDE SEQUENCE [LARGE SCALE GENOMIC DNA]</scope>
</reference>
<dbReference type="GO" id="GO:0008270">
    <property type="term" value="F:zinc ion binding"/>
    <property type="evidence" value="ECO:0007669"/>
    <property type="project" value="UniProtKB-KW"/>
</dbReference>
<name>A0AAV2CBF2_9ROSI</name>
<gene>
    <name evidence="4" type="ORF">LTRI10_LOCUS1517</name>
</gene>
<keyword evidence="1" id="KW-0479">Metal-binding</keyword>
<dbReference type="GO" id="GO:0003676">
    <property type="term" value="F:nucleic acid binding"/>
    <property type="evidence" value="ECO:0007669"/>
    <property type="project" value="InterPro"/>
</dbReference>
<dbReference type="PROSITE" id="PS50158">
    <property type="entry name" value="ZF_CCHC"/>
    <property type="match status" value="1"/>
</dbReference>
<evidence type="ECO:0000313" key="4">
    <source>
        <dbReference type="EMBL" id="CAL1353629.1"/>
    </source>
</evidence>
<keyword evidence="1" id="KW-0862">Zinc</keyword>
<dbReference type="PANTHER" id="PTHR31286">
    <property type="entry name" value="GLYCINE-RICH CELL WALL STRUCTURAL PROTEIN 1.8-LIKE"/>
    <property type="match status" value="1"/>
</dbReference>
<evidence type="ECO:0000259" key="3">
    <source>
        <dbReference type="PROSITE" id="PS50158"/>
    </source>
</evidence>
<accession>A0AAV2CBF2</accession>
<evidence type="ECO:0000313" key="5">
    <source>
        <dbReference type="Proteomes" id="UP001497516"/>
    </source>
</evidence>
<proteinExistence type="predicted"/>
<dbReference type="InterPro" id="IPR040256">
    <property type="entry name" value="At4g02000-like"/>
</dbReference>
<feature type="region of interest" description="Disordered" evidence="2">
    <location>
        <begin position="316"/>
        <end position="353"/>
    </location>
</feature>
<protein>
    <recommendedName>
        <fullName evidence="3">CCHC-type domain-containing protein</fullName>
    </recommendedName>
</protein>
<dbReference type="InterPro" id="IPR001878">
    <property type="entry name" value="Znf_CCHC"/>
</dbReference>
<feature type="domain" description="CCHC-type" evidence="3">
    <location>
        <begin position="80"/>
        <end position="94"/>
    </location>
</feature>
<dbReference type="AlphaFoldDB" id="A0AAV2CBF2"/>
<dbReference type="SMART" id="SM00343">
    <property type="entry name" value="ZnF_C2HC"/>
    <property type="match status" value="1"/>
</dbReference>
<dbReference type="Pfam" id="PF14392">
    <property type="entry name" value="zf-CCHC_4"/>
    <property type="match status" value="1"/>
</dbReference>
<keyword evidence="1" id="KW-0863">Zinc-finger</keyword>
<dbReference type="InterPro" id="IPR025836">
    <property type="entry name" value="Zn_knuckle_CX2CX4HX4C"/>
</dbReference>
<feature type="compositionally biased region" description="Basic and acidic residues" evidence="2">
    <location>
        <begin position="316"/>
        <end position="328"/>
    </location>
</feature>
<evidence type="ECO:0000256" key="2">
    <source>
        <dbReference type="SAM" id="MobiDB-lite"/>
    </source>
</evidence>
<feature type="compositionally biased region" description="Polar residues" evidence="2">
    <location>
        <begin position="236"/>
        <end position="264"/>
    </location>
</feature>
<dbReference type="EMBL" id="OZ034813">
    <property type="protein sequence ID" value="CAL1353629.1"/>
    <property type="molecule type" value="Genomic_DNA"/>
</dbReference>
<sequence length="425" mass="46096">MIVWVQLPALKVHFYHKEVLMTLGNLIGRTIKLDYHTLNRQRRKFARIAVEVDMSKPLVPRIWLDGAWQKVEYENLPTVCFECGKIGHNSSTCPTLRAAETSDQLAIVVGGEAPAPATTEAADSNPGFGPWMLVTKKSRRNPRDQSKKGNLGNDLGREITGQLNKNGKGWNKNKEGGESPNHNVSAKPLGSQRKTSHERKGASPLDDSPGSGKAKNKGKEIVQEGNESNKGILGSRPTQGLGKTNGPRPTTVQNRASTSATSLESLGPVGDPIDLDTVSPMAVQAASPIKLKTASPPVHTVLGTKGTKIQIISLHNKSEQPQEPDIKKPTIGSRTKHKNEAKQKSKKGTPVKQQVNKILQVWSPIKERKGRSKARLASLTLQEINAWTSAAQKEATMAVSEIAELTIKNQQDPVLEVVAATPPSQ</sequence>
<feature type="region of interest" description="Disordered" evidence="2">
    <location>
        <begin position="116"/>
        <end position="269"/>
    </location>
</feature>
<dbReference type="SUPFAM" id="SSF57756">
    <property type="entry name" value="Retrovirus zinc finger-like domains"/>
    <property type="match status" value="1"/>
</dbReference>
<dbReference type="Proteomes" id="UP001497516">
    <property type="component" value="Chromosome 1"/>
</dbReference>